<dbReference type="Gene3D" id="1.10.287.130">
    <property type="match status" value="1"/>
</dbReference>
<keyword evidence="8" id="KW-0175">Coiled coil</keyword>
<keyword evidence="6" id="KW-0067">ATP-binding</keyword>
<dbReference type="RefSeq" id="WP_081373250.1">
    <property type="nucleotide sequence ID" value="NZ_FRBD01000020.1"/>
</dbReference>
<feature type="transmembrane region" description="Helical" evidence="9">
    <location>
        <begin position="635"/>
        <end position="657"/>
    </location>
</feature>
<dbReference type="InterPro" id="IPR005467">
    <property type="entry name" value="His_kinase_dom"/>
</dbReference>
<evidence type="ECO:0000313" key="12">
    <source>
        <dbReference type="EMBL" id="SHL04355.1"/>
    </source>
</evidence>
<dbReference type="OrthoDB" id="1931120at2"/>
<dbReference type="GO" id="GO:0004673">
    <property type="term" value="F:protein histidine kinase activity"/>
    <property type="evidence" value="ECO:0007669"/>
    <property type="project" value="UniProtKB-EC"/>
</dbReference>
<keyword evidence="9" id="KW-1133">Transmembrane helix</keyword>
<evidence type="ECO:0000256" key="8">
    <source>
        <dbReference type="SAM" id="Coils"/>
    </source>
</evidence>
<dbReference type="PROSITE" id="PS50109">
    <property type="entry name" value="HIS_KIN"/>
    <property type="match status" value="1"/>
</dbReference>
<dbReference type="SUPFAM" id="SSF55874">
    <property type="entry name" value="ATPase domain of HSP90 chaperone/DNA topoisomerase II/histidine kinase"/>
    <property type="match status" value="1"/>
</dbReference>
<dbReference type="Gene3D" id="3.30.565.10">
    <property type="entry name" value="Histidine kinase-like ATPase, C-terminal domain"/>
    <property type="match status" value="1"/>
</dbReference>
<dbReference type="PRINTS" id="PR00344">
    <property type="entry name" value="BCTRLSENSOR"/>
</dbReference>
<dbReference type="Proteomes" id="UP000184130">
    <property type="component" value="Unassembled WGS sequence"/>
</dbReference>
<dbReference type="AlphaFoldDB" id="A0A1M6XEW7"/>
<dbReference type="Pfam" id="PF02518">
    <property type="entry name" value="HATPase_c"/>
    <property type="match status" value="1"/>
</dbReference>
<dbReference type="InterPro" id="IPR036890">
    <property type="entry name" value="HATPase_C_sf"/>
</dbReference>
<dbReference type="EC" id="2.7.13.3" evidence="2"/>
<name>A0A1M6XEW7_XYLRU</name>
<accession>A0A1M6XEW7</accession>
<sequence>MKRALLYGMMLFYACMTAAQGIPFIKNYTANDYHAHNRNFDVVTTNNGSVFVANFEGLLYYDNVEWRTLHTPGITRITVVYCDKNDDVWTGGYNYFGKIQRKANGDLYLMTIGKQGQFRGEVQEIWEDKNGTLNFFVNDGNIYEVKGNKISVKKKISQENMAIGLSDVINIKELIENGKAEVLSDITQKEPLGNGLNAVVKRGQGLAITDNNGNEIYTITEANGLCTNSVVYINYDGHGKLWGATDNGIFSIAIPSAFSRFTRNEGLADEVLSIAVLNGKKYVGTIGGLFRQEGKRFVNVGIGNHSCWQLLVTSQGLLAATSNGIYSIATNGTIRQLSSMGSTAILDLGTEILSGEMDGVFSISKSTGARNMLCKLEKVSKIIKDKKGTIWIQNIYGEVWCQQNQKKGFQPHHSKNTDAIATIVEDNNSVMVVDAEAEKPFPYPLFSYLDPSGVTWLTNSEGKKLYRWKDGKKLDDIKYLLRPINKVTTRAMLAQDKEIWLGNDAGFTIINAAVNDPALQSNPKLLIRSIKLRNDSVLWGGYGEMPTKLPQIKNEDNSITFTYSLDFVPMIGETLYRYQLNNRKWSDWTDDQEISFPNLIAGRYTLRIQGRDGFGRETEVVSIDFWIAAPFYLKWYMICLYLFLFASLIGGLVKLRLRSLQKDKQRLEKVVQERTAEVVKQKDEILEKSNSLEKALDDLHSAQTQLIRQEKMATVGKLTQGLIDRILNPLNYINNFSKLSEGLVKDIEANVEDEKENMSEDNYEDTLEVLDMLKGNLQKVGEHGVNTTRTLKAMEEMLKDRTGGVVEMDLATVLKQDEEMFNKYYAEQIAQYHITYQFNYPESGLIMRGNAELLSKTLMSMIGNSIYAIIKKAQRNPYDATLSLDAKLADGVITLVIRDNGIGIEEKIIDKIFDPFFTTKTTGEASGIGLYLSHDIIQNYGGNITVESVKDEYTQFTITLPAITD</sequence>
<evidence type="ECO:0000256" key="10">
    <source>
        <dbReference type="SAM" id="SignalP"/>
    </source>
</evidence>
<protein>
    <recommendedName>
        <fullName evidence="2">histidine kinase</fullName>
        <ecNumber evidence="2">2.7.13.3</ecNumber>
    </recommendedName>
</protein>
<feature type="domain" description="Histidine kinase" evidence="11">
    <location>
        <begin position="721"/>
        <end position="964"/>
    </location>
</feature>
<dbReference type="InterPro" id="IPR013783">
    <property type="entry name" value="Ig-like_fold"/>
</dbReference>
<dbReference type="Gene3D" id="2.60.40.10">
    <property type="entry name" value="Immunoglobulins"/>
    <property type="match status" value="1"/>
</dbReference>
<keyword evidence="10" id="KW-0732">Signal</keyword>
<dbReference type="EMBL" id="FRBD01000020">
    <property type="protein sequence ID" value="SHL04355.1"/>
    <property type="molecule type" value="Genomic_DNA"/>
</dbReference>
<dbReference type="Gene3D" id="2.130.10.10">
    <property type="entry name" value="YVTN repeat-like/Quinoprotein amine dehydrogenase"/>
    <property type="match status" value="2"/>
</dbReference>
<proteinExistence type="predicted"/>
<evidence type="ECO:0000256" key="4">
    <source>
        <dbReference type="ARBA" id="ARBA00022741"/>
    </source>
</evidence>
<evidence type="ECO:0000256" key="3">
    <source>
        <dbReference type="ARBA" id="ARBA00022679"/>
    </source>
</evidence>
<evidence type="ECO:0000256" key="6">
    <source>
        <dbReference type="ARBA" id="ARBA00022840"/>
    </source>
</evidence>
<evidence type="ECO:0000256" key="2">
    <source>
        <dbReference type="ARBA" id="ARBA00012438"/>
    </source>
</evidence>
<dbReference type="SMART" id="SM00387">
    <property type="entry name" value="HATPase_c"/>
    <property type="match status" value="1"/>
</dbReference>
<comment type="catalytic activity">
    <reaction evidence="1">
        <text>ATP + protein L-histidine = ADP + protein N-phospho-L-histidine.</text>
        <dbReference type="EC" id="2.7.13.3"/>
    </reaction>
</comment>
<reference evidence="12 13" key="1">
    <citation type="submission" date="2016-11" db="EMBL/GenBank/DDBJ databases">
        <authorList>
            <person name="Jaros S."/>
            <person name="Januszkiewicz K."/>
            <person name="Wedrychowicz H."/>
        </authorList>
    </citation>
    <scope>NUCLEOTIDE SEQUENCE [LARGE SCALE GENOMIC DNA]</scope>
    <source>
        <strain evidence="12 13">KHT3</strain>
    </source>
</reference>
<evidence type="ECO:0000259" key="11">
    <source>
        <dbReference type="PROSITE" id="PS50109"/>
    </source>
</evidence>
<keyword evidence="9" id="KW-0472">Membrane</keyword>
<dbReference type="InterPro" id="IPR004358">
    <property type="entry name" value="Sig_transdc_His_kin-like_C"/>
</dbReference>
<evidence type="ECO:0000256" key="9">
    <source>
        <dbReference type="SAM" id="Phobius"/>
    </source>
</evidence>
<evidence type="ECO:0000256" key="5">
    <source>
        <dbReference type="ARBA" id="ARBA00022777"/>
    </source>
</evidence>
<feature type="chain" id="PRO_5012567969" description="histidine kinase" evidence="10">
    <location>
        <begin position="22"/>
        <end position="965"/>
    </location>
</feature>
<dbReference type="PANTHER" id="PTHR43065:SF46">
    <property type="entry name" value="C4-DICARBOXYLATE TRANSPORT SENSOR PROTEIN DCTB"/>
    <property type="match status" value="1"/>
</dbReference>
<gene>
    <name evidence="12" type="ORF">SAMN05216463_12020</name>
</gene>
<keyword evidence="5" id="KW-0418">Kinase</keyword>
<keyword evidence="7" id="KW-0902">Two-component regulatory system</keyword>
<dbReference type="PANTHER" id="PTHR43065">
    <property type="entry name" value="SENSOR HISTIDINE KINASE"/>
    <property type="match status" value="1"/>
</dbReference>
<dbReference type="InterPro" id="IPR003594">
    <property type="entry name" value="HATPase_dom"/>
</dbReference>
<keyword evidence="4" id="KW-0547">Nucleotide-binding</keyword>
<feature type="coiled-coil region" evidence="8">
    <location>
        <begin position="657"/>
        <end position="712"/>
    </location>
</feature>
<evidence type="ECO:0000256" key="1">
    <source>
        <dbReference type="ARBA" id="ARBA00000085"/>
    </source>
</evidence>
<feature type="signal peptide" evidence="10">
    <location>
        <begin position="1"/>
        <end position="21"/>
    </location>
</feature>
<dbReference type="InterPro" id="IPR015943">
    <property type="entry name" value="WD40/YVTN_repeat-like_dom_sf"/>
</dbReference>
<dbReference type="PROSITE" id="PS51257">
    <property type="entry name" value="PROKAR_LIPOPROTEIN"/>
    <property type="match status" value="1"/>
</dbReference>
<dbReference type="SUPFAM" id="SSF63829">
    <property type="entry name" value="Calcium-dependent phosphotriesterase"/>
    <property type="match status" value="1"/>
</dbReference>
<dbReference type="Pfam" id="PF07495">
    <property type="entry name" value="Y_Y_Y"/>
    <property type="match status" value="1"/>
</dbReference>
<organism evidence="12 13">
    <name type="scientific">Xylanibacter ruminicola</name>
    <name type="common">Prevotella ruminicola</name>
    <dbReference type="NCBI Taxonomy" id="839"/>
    <lineage>
        <taxon>Bacteria</taxon>
        <taxon>Pseudomonadati</taxon>
        <taxon>Bacteroidota</taxon>
        <taxon>Bacteroidia</taxon>
        <taxon>Bacteroidales</taxon>
        <taxon>Prevotellaceae</taxon>
        <taxon>Xylanibacter</taxon>
    </lineage>
</organism>
<keyword evidence="3" id="KW-0808">Transferase</keyword>
<evidence type="ECO:0000256" key="7">
    <source>
        <dbReference type="ARBA" id="ARBA00023012"/>
    </source>
</evidence>
<evidence type="ECO:0000313" key="13">
    <source>
        <dbReference type="Proteomes" id="UP000184130"/>
    </source>
</evidence>
<keyword evidence="9" id="KW-0812">Transmembrane</keyword>
<dbReference type="GO" id="GO:0000160">
    <property type="term" value="P:phosphorelay signal transduction system"/>
    <property type="evidence" value="ECO:0007669"/>
    <property type="project" value="UniProtKB-KW"/>
</dbReference>
<dbReference type="GO" id="GO:0005524">
    <property type="term" value="F:ATP binding"/>
    <property type="evidence" value="ECO:0007669"/>
    <property type="project" value="UniProtKB-KW"/>
</dbReference>
<dbReference type="InterPro" id="IPR011123">
    <property type="entry name" value="Y_Y_Y"/>
</dbReference>